<evidence type="ECO:0000256" key="1">
    <source>
        <dbReference type="SAM" id="MobiDB-lite"/>
    </source>
</evidence>
<feature type="compositionally biased region" description="Low complexity" evidence="1">
    <location>
        <begin position="1"/>
        <end position="12"/>
    </location>
</feature>
<dbReference type="VEuPathDB" id="FungiDB:DD237_000522"/>
<keyword evidence="4" id="KW-1185">Reference proteome</keyword>
<keyword evidence="2" id="KW-1133">Transmembrane helix</keyword>
<protein>
    <submittedName>
        <fullName evidence="3">Uncharacterized protein</fullName>
    </submittedName>
</protein>
<accession>A0A3M6VQW0</accession>
<comment type="caution">
    <text evidence="3">The sequence shown here is derived from an EMBL/GenBank/DDBJ whole genome shotgun (WGS) entry which is preliminary data.</text>
</comment>
<keyword evidence="2" id="KW-0472">Membrane</keyword>
<evidence type="ECO:0000313" key="4">
    <source>
        <dbReference type="Proteomes" id="UP000282087"/>
    </source>
</evidence>
<dbReference type="EMBL" id="QLLG01000057">
    <property type="protein sequence ID" value="RMX68692.1"/>
    <property type="molecule type" value="Genomic_DNA"/>
</dbReference>
<feature type="transmembrane region" description="Helical" evidence="2">
    <location>
        <begin position="53"/>
        <end position="72"/>
    </location>
</feature>
<reference evidence="3 4" key="1">
    <citation type="submission" date="2018-06" db="EMBL/GenBank/DDBJ databases">
        <title>Comparative genomics of downy mildews reveals potential adaptations to biotrophy.</title>
        <authorList>
            <person name="Fletcher K."/>
            <person name="Klosterman S.J."/>
            <person name="Derevnina L."/>
            <person name="Martin F."/>
            <person name="Koike S."/>
            <person name="Reyes Chin-Wo S."/>
            <person name="Mou B."/>
            <person name="Michelmore R."/>
        </authorList>
    </citation>
    <scope>NUCLEOTIDE SEQUENCE [LARGE SCALE GENOMIC DNA]</scope>
    <source>
        <strain evidence="3 4">R14</strain>
    </source>
</reference>
<organism evidence="3 4">
    <name type="scientific">Peronospora effusa</name>
    <dbReference type="NCBI Taxonomy" id="542832"/>
    <lineage>
        <taxon>Eukaryota</taxon>
        <taxon>Sar</taxon>
        <taxon>Stramenopiles</taxon>
        <taxon>Oomycota</taxon>
        <taxon>Peronosporomycetes</taxon>
        <taxon>Peronosporales</taxon>
        <taxon>Peronosporaceae</taxon>
        <taxon>Peronospora</taxon>
    </lineage>
</organism>
<keyword evidence="2" id="KW-0812">Transmembrane</keyword>
<evidence type="ECO:0000256" key="2">
    <source>
        <dbReference type="SAM" id="Phobius"/>
    </source>
</evidence>
<gene>
    <name evidence="3" type="ORF">DD238_005005</name>
</gene>
<name>A0A3M6VQW0_9STRA</name>
<feature type="region of interest" description="Disordered" evidence="1">
    <location>
        <begin position="1"/>
        <end position="32"/>
    </location>
</feature>
<sequence>MTSQQQQQQQQQEWMARVRSNATLSKTHDEESTCRFTHNQCEKELFSSEYLRIYAVFLIVVVVTTPKVSVALDLSWSVH</sequence>
<dbReference type="Proteomes" id="UP000282087">
    <property type="component" value="Unassembled WGS sequence"/>
</dbReference>
<dbReference type="AlphaFoldDB" id="A0A3M6VQW0"/>
<proteinExistence type="predicted"/>
<evidence type="ECO:0000313" key="3">
    <source>
        <dbReference type="EMBL" id="RMX68692.1"/>
    </source>
</evidence>